<sequence>MASSFSRMAFQVSCSSMDGRPSTPKSYDQIIKNAFSSALKPWLRLQQVLDMRSDVPKNIIKNSICTNLLDAFVDLAFEFVDQPLLPSQENFAPVKELGEPVVITHIEGKIPESFHGGVYIRNGANPLFGGLKSTKSIFGKSSRIWVEGEGMLHALYFTKDKNDNWSVHYNNRYVETQTFNLEKQRNKPSFLPIIEGDSTALIAASLLNLLRFGKVDKYMSNTNVFEHSGKLYSVAENHVPQEIDISTLQTLGDWDLSNHWNRPFASHPKKAPGTGELVIIGMNAIKPYVELGVISADGKKIVHKTDLKLDRCTFCHDFGVTKRYNVFMDFPLTLDAMRFVCGGSLIKFDKNEYARIGVMPRYGNSDSIIWFDVEPNCTFHLFNCFEDGEDEVVVWGCRTLESVIATGSNKENFDTSISDGLLYDRPYEWRLNLRTKQVKERNLTSNTEFSMDFPTINPNFYGVRNRFGYAQVVDSPASFAADNNAKFGGLAKLHFEPENDSRFSSTKVEYKMFEKNTFGSGATFIPKIGSDEEDDGWIITFVHNEDTDISQALVIDTKKFSGDPVAKITLPSRVPYGFHGAFIPS</sequence>
<comment type="caution">
    <text evidence="6">The sequence shown here is derived from an EMBL/GenBank/DDBJ whole genome shotgun (WGS) entry which is preliminary data.</text>
</comment>
<dbReference type="EMBL" id="JAATIP010000054">
    <property type="protein sequence ID" value="KAF4382593.1"/>
    <property type="molecule type" value="Genomic_DNA"/>
</dbReference>
<organism evidence="6 7">
    <name type="scientific">Cannabis sativa</name>
    <name type="common">Hemp</name>
    <name type="synonym">Marijuana</name>
    <dbReference type="NCBI Taxonomy" id="3483"/>
    <lineage>
        <taxon>Eukaryota</taxon>
        <taxon>Viridiplantae</taxon>
        <taxon>Streptophyta</taxon>
        <taxon>Embryophyta</taxon>
        <taxon>Tracheophyta</taxon>
        <taxon>Spermatophyta</taxon>
        <taxon>Magnoliopsida</taxon>
        <taxon>eudicotyledons</taxon>
        <taxon>Gunneridae</taxon>
        <taxon>Pentapetalae</taxon>
        <taxon>rosids</taxon>
        <taxon>fabids</taxon>
        <taxon>Rosales</taxon>
        <taxon>Cannabaceae</taxon>
        <taxon>Cannabis</taxon>
    </lineage>
</organism>
<gene>
    <name evidence="6" type="ORF">F8388_015421</name>
</gene>
<dbReference type="GO" id="GO:0010436">
    <property type="term" value="F:carotenoid dioxygenase activity"/>
    <property type="evidence" value="ECO:0007669"/>
    <property type="project" value="TreeGrafter"/>
</dbReference>
<name>A0A7J6GIA9_CANSA</name>
<dbReference type="GO" id="GO:0016121">
    <property type="term" value="P:carotene catabolic process"/>
    <property type="evidence" value="ECO:0007669"/>
    <property type="project" value="TreeGrafter"/>
</dbReference>
<dbReference type="PANTHER" id="PTHR10543">
    <property type="entry name" value="BETA-CAROTENE DIOXYGENASE"/>
    <property type="match status" value="1"/>
</dbReference>
<dbReference type="AlphaFoldDB" id="A0A7J6GIA9"/>
<dbReference type="InterPro" id="IPR004294">
    <property type="entry name" value="Carotenoid_Oase"/>
</dbReference>
<feature type="binding site" evidence="5">
    <location>
        <position position="267"/>
    </location>
    <ligand>
        <name>Fe cation</name>
        <dbReference type="ChEBI" id="CHEBI:24875"/>
        <note>catalytic</note>
    </ligand>
</feature>
<dbReference type="Pfam" id="PF03055">
    <property type="entry name" value="RPE65"/>
    <property type="match status" value="1"/>
</dbReference>
<keyword evidence="2 5" id="KW-0479">Metal-binding</keyword>
<proteinExistence type="inferred from homology"/>
<dbReference type="GO" id="GO:0046872">
    <property type="term" value="F:metal ion binding"/>
    <property type="evidence" value="ECO:0007669"/>
    <property type="project" value="UniProtKB-KW"/>
</dbReference>
<evidence type="ECO:0000313" key="7">
    <source>
        <dbReference type="Proteomes" id="UP000525078"/>
    </source>
</evidence>
<dbReference type="GO" id="GO:0009570">
    <property type="term" value="C:chloroplast stroma"/>
    <property type="evidence" value="ECO:0007669"/>
    <property type="project" value="TreeGrafter"/>
</dbReference>
<protein>
    <submittedName>
        <fullName evidence="6">Uncharacterized protein</fullName>
    </submittedName>
</protein>
<evidence type="ECO:0000256" key="4">
    <source>
        <dbReference type="ARBA" id="ARBA00023004"/>
    </source>
</evidence>
<evidence type="ECO:0000256" key="5">
    <source>
        <dbReference type="PIRSR" id="PIRSR604294-1"/>
    </source>
</evidence>
<reference evidence="6 7" key="1">
    <citation type="journal article" date="2020" name="bioRxiv">
        <title>Sequence and annotation of 42 cannabis genomes reveals extensive copy number variation in cannabinoid synthesis and pathogen resistance genes.</title>
        <authorList>
            <person name="Mckernan K.J."/>
            <person name="Helbert Y."/>
            <person name="Kane L.T."/>
            <person name="Ebling H."/>
            <person name="Zhang L."/>
            <person name="Liu B."/>
            <person name="Eaton Z."/>
            <person name="Mclaughlin S."/>
            <person name="Kingan S."/>
            <person name="Baybayan P."/>
            <person name="Concepcion G."/>
            <person name="Jordan M."/>
            <person name="Riva A."/>
            <person name="Barbazuk W."/>
            <person name="Harkins T."/>
        </authorList>
    </citation>
    <scope>NUCLEOTIDE SEQUENCE [LARGE SCALE GENOMIC DNA]</scope>
    <source>
        <strain evidence="7">cv. Jamaican Lion 4</strain>
        <tissue evidence="6">Leaf</tissue>
    </source>
</reference>
<evidence type="ECO:0000313" key="6">
    <source>
        <dbReference type="EMBL" id="KAF4382593.1"/>
    </source>
</evidence>
<evidence type="ECO:0000256" key="1">
    <source>
        <dbReference type="ARBA" id="ARBA00006787"/>
    </source>
</evidence>
<dbReference type="PANTHER" id="PTHR10543:SF142">
    <property type="entry name" value="OS06G0162550 PROTEIN"/>
    <property type="match status" value="1"/>
</dbReference>
<evidence type="ECO:0000256" key="2">
    <source>
        <dbReference type="ARBA" id="ARBA00022723"/>
    </source>
</evidence>
<keyword evidence="3" id="KW-0560">Oxidoreductase</keyword>
<feature type="binding site" evidence="5">
    <location>
        <position position="380"/>
    </location>
    <ligand>
        <name>Fe cation</name>
        <dbReference type="ChEBI" id="CHEBI:24875"/>
        <note>catalytic</note>
    </ligand>
</feature>
<comment type="cofactor">
    <cofactor evidence="5">
        <name>Fe(2+)</name>
        <dbReference type="ChEBI" id="CHEBI:29033"/>
    </cofactor>
    <text evidence="5">Binds 1 Fe(2+) ion per subunit.</text>
</comment>
<feature type="binding site" evidence="5">
    <location>
        <position position="579"/>
    </location>
    <ligand>
        <name>Fe cation</name>
        <dbReference type="ChEBI" id="CHEBI:24875"/>
        <note>catalytic</note>
    </ligand>
</feature>
<evidence type="ECO:0000256" key="3">
    <source>
        <dbReference type="ARBA" id="ARBA00022964"/>
    </source>
</evidence>
<keyword evidence="4 5" id="KW-0408">Iron</keyword>
<dbReference type="Proteomes" id="UP000525078">
    <property type="component" value="Unassembled WGS sequence"/>
</dbReference>
<keyword evidence="3" id="KW-0223">Dioxygenase</keyword>
<feature type="binding site" evidence="5">
    <location>
        <position position="316"/>
    </location>
    <ligand>
        <name>Fe cation</name>
        <dbReference type="ChEBI" id="CHEBI:24875"/>
        <note>catalytic</note>
    </ligand>
</feature>
<accession>A0A7J6GIA9</accession>
<comment type="similarity">
    <text evidence="1">Belongs to the carotenoid oxygenase family.</text>
</comment>